<sequence>MKVRSLPDAVNVSGTHEGDGGRSSADNVVKES</sequence>
<reference evidence="2 3" key="1">
    <citation type="journal article" date="2004" name="Nat. Biotechnol.">
        <title>The genome sequence of the anaerobic, sulfate-reducing bacterium Desulfovibrio vulgaris Hildenborough.</title>
        <authorList>
            <person name="Heidelberg J.F."/>
            <person name="Seshadri R."/>
            <person name="Haveman S.A."/>
            <person name="Hemme C.L."/>
            <person name="Paulsen I.T."/>
            <person name="Kolonay J.F."/>
            <person name="Eisen J.A."/>
            <person name="Ward N."/>
            <person name="Methe B."/>
            <person name="Brinkac L.M."/>
            <person name="Daugherty S.C."/>
            <person name="Deboy R.T."/>
            <person name="Dodson R.J."/>
            <person name="Durkin A.S."/>
            <person name="Madupu R."/>
            <person name="Nelson W.C."/>
            <person name="Sullivan S.A."/>
            <person name="Fouts D."/>
            <person name="Haft D.H."/>
            <person name="Selengut J."/>
            <person name="Peterson J.D."/>
            <person name="Davidsen T.M."/>
            <person name="Zafar N."/>
            <person name="Zhou L."/>
            <person name="Radune D."/>
            <person name="Dimitrov G."/>
            <person name="Hance M."/>
            <person name="Tran K."/>
            <person name="Khouri H."/>
            <person name="Gill J."/>
            <person name="Utterback T.R."/>
            <person name="Feldblyum T.V."/>
            <person name="Wall J.D."/>
            <person name="Voordouw G."/>
            <person name="Fraser C.M."/>
        </authorList>
    </citation>
    <scope>NUCLEOTIDE SEQUENCE [LARGE SCALE GENOMIC DNA]</scope>
    <source>
        <strain evidence="3">ATCC 29579 / DSM 644 / NCIMB 8303 / VKM B-1760 / Hildenborough</strain>
    </source>
</reference>
<evidence type="ECO:0000313" key="2">
    <source>
        <dbReference type="EMBL" id="AAS95094.1"/>
    </source>
</evidence>
<accession>Q72EG5</accession>
<dbReference type="EnsemblBacteria" id="AAS95094">
    <property type="protein sequence ID" value="AAS95094"/>
    <property type="gene ID" value="DVU_0613"/>
</dbReference>
<dbReference type="HOGENOM" id="CLU_3389125_0_0_7"/>
<organism evidence="2 3">
    <name type="scientific">Nitratidesulfovibrio vulgaris (strain ATCC 29579 / DSM 644 / CCUG 34227 / NCIMB 8303 / VKM B-1760 / Hildenborough)</name>
    <name type="common">Desulfovibrio vulgaris</name>
    <dbReference type="NCBI Taxonomy" id="882"/>
    <lineage>
        <taxon>Bacteria</taxon>
        <taxon>Pseudomonadati</taxon>
        <taxon>Thermodesulfobacteriota</taxon>
        <taxon>Desulfovibrionia</taxon>
        <taxon>Desulfovibrionales</taxon>
        <taxon>Desulfovibrionaceae</taxon>
        <taxon>Nitratidesulfovibrio</taxon>
    </lineage>
</organism>
<dbReference type="PaxDb" id="882-DVU_0613"/>
<dbReference type="Proteomes" id="UP000002194">
    <property type="component" value="Chromosome"/>
</dbReference>
<evidence type="ECO:0000313" key="3">
    <source>
        <dbReference type="Proteomes" id="UP000002194"/>
    </source>
</evidence>
<dbReference type="AlphaFoldDB" id="Q72EG5"/>
<keyword evidence="3" id="KW-1185">Reference proteome</keyword>
<proteinExistence type="predicted"/>
<evidence type="ECO:0000256" key="1">
    <source>
        <dbReference type="SAM" id="MobiDB-lite"/>
    </source>
</evidence>
<dbReference type="EMBL" id="AE017285">
    <property type="protein sequence ID" value="AAS95094.1"/>
    <property type="molecule type" value="Genomic_DNA"/>
</dbReference>
<dbReference type="KEGG" id="dvu:DVU_0613"/>
<name>Q72EG5_NITV2</name>
<dbReference type="STRING" id="882.DVU_0613"/>
<feature type="region of interest" description="Disordered" evidence="1">
    <location>
        <begin position="1"/>
        <end position="32"/>
    </location>
</feature>
<protein>
    <submittedName>
        <fullName evidence="2">Uncharacterized protein</fullName>
    </submittedName>
</protein>
<gene>
    <name evidence="2" type="ordered locus">DVU_0613</name>
</gene>